<proteinExistence type="predicted"/>
<dbReference type="Proteomes" id="UP001311915">
    <property type="component" value="Unassembled WGS sequence"/>
</dbReference>
<reference evidence="1 2" key="1">
    <citation type="submission" date="2023-10" db="EMBL/GenBank/DDBJ databases">
        <title>Genome-Wide Identification Analysis in wild type Solanum Pinnatisectum Reveals Some Genes Defensing Phytophthora Infestans.</title>
        <authorList>
            <person name="Sun C."/>
        </authorList>
    </citation>
    <scope>NUCLEOTIDE SEQUENCE [LARGE SCALE GENOMIC DNA]</scope>
    <source>
        <strain evidence="1">LQN</strain>
        <tissue evidence="1">Leaf</tissue>
    </source>
</reference>
<sequence>MLNYNVNSDDPIEWIRWLRQHLLNIDDLDEIYLTRFDFDDHEEIYDRYCHVKFEQEENIGALRCGHEYYVDCINKCFLRKNILFHVLRFSFSLHINTYNYRNV</sequence>
<dbReference type="EMBL" id="JAWPEI010000006">
    <property type="protein sequence ID" value="KAK4723928.1"/>
    <property type="molecule type" value="Genomic_DNA"/>
</dbReference>
<evidence type="ECO:0000313" key="2">
    <source>
        <dbReference type="Proteomes" id="UP001311915"/>
    </source>
</evidence>
<evidence type="ECO:0000313" key="1">
    <source>
        <dbReference type="EMBL" id="KAK4723928.1"/>
    </source>
</evidence>
<dbReference type="AlphaFoldDB" id="A0AAV9LFB0"/>
<protein>
    <submittedName>
        <fullName evidence="1">Uncharacterized protein</fullName>
    </submittedName>
</protein>
<comment type="caution">
    <text evidence="1">The sequence shown here is derived from an EMBL/GenBank/DDBJ whole genome shotgun (WGS) entry which is preliminary data.</text>
</comment>
<gene>
    <name evidence="1" type="ORF">R3W88_026707</name>
</gene>
<accession>A0AAV9LFB0</accession>
<keyword evidence="2" id="KW-1185">Reference proteome</keyword>
<name>A0AAV9LFB0_9SOLN</name>
<organism evidence="1 2">
    <name type="scientific">Solanum pinnatisectum</name>
    <name type="common">tansyleaf nightshade</name>
    <dbReference type="NCBI Taxonomy" id="50273"/>
    <lineage>
        <taxon>Eukaryota</taxon>
        <taxon>Viridiplantae</taxon>
        <taxon>Streptophyta</taxon>
        <taxon>Embryophyta</taxon>
        <taxon>Tracheophyta</taxon>
        <taxon>Spermatophyta</taxon>
        <taxon>Magnoliopsida</taxon>
        <taxon>eudicotyledons</taxon>
        <taxon>Gunneridae</taxon>
        <taxon>Pentapetalae</taxon>
        <taxon>asterids</taxon>
        <taxon>lamiids</taxon>
        <taxon>Solanales</taxon>
        <taxon>Solanaceae</taxon>
        <taxon>Solanoideae</taxon>
        <taxon>Solaneae</taxon>
        <taxon>Solanum</taxon>
    </lineage>
</organism>